<dbReference type="EC" id="2.3.1.-" evidence="1"/>
<keyword evidence="2" id="KW-1185">Reference proteome</keyword>
<dbReference type="PANTHER" id="PTHR23416:SF78">
    <property type="entry name" value="LIPOPOLYSACCHARIDE BIOSYNTHESIS O-ACETYL TRANSFERASE WBBJ-RELATED"/>
    <property type="match status" value="1"/>
</dbReference>
<evidence type="ECO:0000313" key="1">
    <source>
        <dbReference type="EMBL" id="MEQ2454196.1"/>
    </source>
</evidence>
<comment type="caution">
    <text evidence="1">The sequence shown here is derived from an EMBL/GenBank/DDBJ whole genome shotgun (WGS) entry which is preliminary data.</text>
</comment>
<dbReference type="EMBL" id="JBBNFM010000005">
    <property type="protein sequence ID" value="MEQ2454196.1"/>
    <property type="molecule type" value="Genomic_DNA"/>
</dbReference>
<evidence type="ECO:0000313" key="2">
    <source>
        <dbReference type="Proteomes" id="UP001482186"/>
    </source>
</evidence>
<dbReference type="RefSeq" id="WP_021944873.1">
    <property type="nucleotide sequence ID" value="NZ_JBBNFM010000005.1"/>
</dbReference>
<dbReference type="PANTHER" id="PTHR23416">
    <property type="entry name" value="SIALIC ACID SYNTHASE-RELATED"/>
    <property type="match status" value="1"/>
</dbReference>
<reference evidence="1 2" key="1">
    <citation type="submission" date="2024-04" db="EMBL/GenBank/DDBJ databases">
        <title>Human intestinal bacterial collection.</title>
        <authorList>
            <person name="Pauvert C."/>
            <person name="Hitch T.C.A."/>
            <person name="Clavel T."/>
        </authorList>
    </citation>
    <scope>NUCLEOTIDE SEQUENCE [LARGE SCALE GENOMIC DNA]</scope>
    <source>
        <strain evidence="1 2">CLA-AA-H141</strain>
    </source>
</reference>
<dbReference type="Pfam" id="PF00132">
    <property type="entry name" value="Hexapep"/>
    <property type="match status" value="1"/>
</dbReference>
<sequence>MFFVHRVLINARRIVITAYYRFVYRDRFVYGQHFKFRGNFKLYIEPTGRVEFGDNCFVNNYFSATSIKKIKIGNDCIFGEGVKIYDHNHKYSEKNAGIPIHSQGFTSKEVSIGNNCWIASNVTILAGVHIGDNCVIGANCLIYKDVPAGSVIKHKEELMGGVQ</sequence>
<dbReference type="SUPFAM" id="SSF51161">
    <property type="entry name" value="Trimeric LpxA-like enzymes"/>
    <property type="match status" value="1"/>
</dbReference>
<proteinExistence type="predicted"/>
<accession>A0ABV1EHY1</accession>
<dbReference type="InterPro" id="IPR001451">
    <property type="entry name" value="Hexapep"/>
</dbReference>
<dbReference type="InterPro" id="IPR051159">
    <property type="entry name" value="Hexapeptide_acetyltransf"/>
</dbReference>
<gene>
    <name evidence="1" type="ORF">AAAT04_09115</name>
</gene>
<dbReference type="Gene3D" id="2.160.10.10">
    <property type="entry name" value="Hexapeptide repeat proteins"/>
    <property type="match status" value="1"/>
</dbReference>
<keyword evidence="1" id="KW-0808">Transferase</keyword>
<dbReference type="InterPro" id="IPR011004">
    <property type="entry name" value="Trimer_LpxA-like_sf"/>
</dbReference>
<dbReference type="GO" id="GO:0016746">
    <property type="term" value="F:acyltransferase activity"/>
    <property type="evidence" value="ECO:0007669"/>
    <property type="project" value="UniProtKB-KW"/>
</dbReference>
<dbReference type="CDD" id="cd04647">
    <property type="entry name" value="LbH_MAT_like"/>
    <property type="match status" value="1"/>
</dbReference>
<protein>
    <submittedName>
        <fullName evidence="1">Acyltransferase</fullName>
        <ecNumber evidence="1">2.3.1.-</ecNumber>
    </submittedName>
</protein>
<organism evidence="1 2">
    <name type="scientific">Coprococcus ammoniilyticus</name>
    <dbReference type="NCBI Taxonomy" id="2981785"/>
    <lineage>
        <taxon>Bacteria</taxon>
        <taxon>Bacillati</taxon>
        <taxon>Bacillota</taxon>
        <taxon>Clostridia</taxon>
        <taxon>Lachnospirales</taxon>
        <taxon>Lachnospiraceae</taxon>
        <taxon>Coprococcus</taxon>
    </lineage>
</organism>
<dbReference type="Proteomes" id="UP001482186">
    <property type="component" value="Unassembled WGS sequence"/>
</dbReference>
<name>A0ABV1EHY1_9FIRM</name>
<keyword evidence="1" id="KW-0012">Acyltransferase</keyword>